<name>A0AA88TA42_TACVA</name>
<keyword evidence="9" id="KW-0597">Phosphoprotein</keyword>
<evidence type="ECO:0000256" key="5">
    <source>
        <dbReference type="ARBA" id="ARBA00006485"/>
    </source>
</evidence>
<feature type="region of interest" description="Disordered" evidence="21">
    <location>
        <begin position="310"/>
        <end position="384"/>
    </location>
</feature>
<evidence type="ECO:0000256" key="14">
    <source>
        <dbReference type="ARBA" id="ARBA00022840"/>
    </source>
</evidence>
<comment type="subcellular location">
    <subcellularLocation>
        <location evidence="3">Cell projection</location>
        <location evidence="3">Cilium</location>
    </subcellularLocation>
    <subcellularLocation>
        <location evidence="4">Cytoplasm</location>
        <location evidence="4">Cytoskeleton</location>
    </subcellularLocation>
    <subcellularLocation>
        <location evidence="2">Nucleus</location>
    </subcellularLocation>
</comment>
<dbReference type="CDD" id="cd07830">
    <property type="entry name" value="STKc_MAK_like"/>
    <property type="match status" value="1"/>
</dbReference>
<evidence type="ECO:0000256" key="10">
    <source>
        <dbReference type="ARBA" id="ARBA00022679"/>
    </source>
</evidence>
<evidence type="ECO:0000256" key="4">
    <source>
        <dbReference type="ARBA" id="ARBA00004245"/>
    </source>
</evidence>
<comment type="similarity">
    <text evidence="5">Belongs to the protein kinase superfamily. CMGC Ser/Thr protein kinase family. CDC2/CDKX subfamily.</text>
</comment>
<evidence type="ECO:0000256" key="9">
    <source>
        <dbReference type="ARBA" id="ARBA00022553"/>
    </source>
</evidence>
<dbReference type="FunFam" id="3.30.200.20:FF:000071">
    <property type="entry name" value="serine/threonine-protein kinase MAK isoform X1"/>
    <property type="match status" value="1"/>
</dbReference>
<keyword evidence="17" id="KW-0539">Nucleus</keyword>
<dbReference type="AlphaFoldDB" id="A0AA88TA42"/>
<dbReference type="InterPro" id="IPR000719">
    <property type="entry name" value="Prot_kinase_dom"/>
</dbReference>
<dbReference type="InterPro" id="IPR050117">
    <property type="entry name" value="MAPK"/>
</dbReference>
<dbReference type="FunFam" id="1.10.510.10:FF:000104">
    <property type="entry name" value="serine/threonine-protein kinase MAK isoform X1"/>
    <property type="match status" value="1"/>
</dbReference>
<dbReference type="EMBL" id="JAVHJS010000002">
    <property type="protein sequence ID" value="KAK2865700.1"/>
    <property type="molecule type" value="Genomic_DNA"/>
</dbReference>
<comment type="catalytic activity">
    <reaction evidence="19">
        <text>L-threonyl-[protein] + ATP = O-phospho-L-threonyl-[protein] + ADP + H(+)</text>
        <dbReference type="Rhea" id="RHEA:46608"/>
        <dbReference type="Rhea" id="RHEA-COMP:11060"/>
        <dbReference type="Rhea" id="RHEA-COMP:11605"/>
        <dbReference type="ChEBI" id="CHEBI:15378"/>
        <dbReference type="ChEBI" id="CHEBI:30013"/>
        <dbReference type="ChEBI" id="CHEBI:30616"/>
        <dbReference type="ChEBI" id="CHEBI:61977"/>
        <dbReference type="ChEBI" id="CHEBI:456216"/>
        <dbReference type="EC" id="2.7.11.1"/>
    </reaction>
</comment>
<dbReference type="Pfam" id="PF00069">
    <property type="entry name" value="Pkinase"/>
    <property type="match status" value="1"/>
</dbReference>
<keyword evidence="16" id="KW-0206">Cytoskeleton</keyword>
<keyword evidence="12" id="KW-0547">Nucleotide-binding</keyword>
<evidence type="ECO:0000256" key="1">
    <source>
        <dbReference type="ARBA" id="ARBA00001946"/>
    </source>
</evidence>
<comment type="catalytic activity">
    <reaction evidence="20">
        <text>L-seryl-[protein] + ATP = O-phospho-L-seryl-[protein] + ADP + H(+)</text>
        <dbReference type="Rhea" id="RHEA:17989"/>
        <dbReference type="Rhea" id="RHEA-COMP:9863"/>
        <dbReference type="Rhea" id="RHEA-COMP:11604"/>
        <dbReference type="ChEBI" id="CHEBI:15378"/>
        <dbReference type="ChEBI" id="CHEBI:29999"/>
        <dbReference type="ChEBI" id="CHEBI:30616"/>
        <dbReference type="ChEBI" id="CHEBI:83421"/>
        <dbReference type="ChEBI" id="CHEBI:456216"/>
        <dbReference type="EC" id="2.7.11.1"/>
    </reaction>
</comment>
<dbReference type="GO" id="GO:0005856">
    <property type="term" value="C:cytoskeleton"/>
    <property type="evidence" value="ECO:0007669"/>
    <property type="project" value="UniProtKB-SubCell"/>
</dbReference>
<keyword evidence="13" id="KW-0418">Kinase</keyword>
<proteinExistence type="inferred from homology"/>
<keyword evidence="10" id="KW-0808">Transferase</keyword>
<dbReference type="SUPFAM" id="SSF56112">
    <property type="entry name" value="Protein kinase-like (PK-like)"/>
    <property type="match status" value="1"/>
</dbReference>
<evidence type="ECO:0000256" key="2">
    <source>
        <dbReference type="ARBA" id="ARBA00004123"/>
    </source>
</evidence>
<keyword evidence="7" id="KW-0963">Cytoplasm</keyword>
<reference evidence="23" key="1">
    <citation type="submission" date="2023-08" db="EMBL/GenBank/DDBJ databases">
        <title>Pelteobagrus vachellii genome.</title>
        <authorList>
            <person name="Liu H."/>
        </authorList>
    </citation>
    <scope>NUCLEOTIDE SEQUENCE</scope>
    <source>
        <strain evidence="23">PRFRI_2022a</strain>
        <tissue evidence="23">Muscle</tissue>
    </source>
</reference>
<feature type="domain" description="Protein kinase" evidence="22">
    <location>
        <begin position="18"/>
        <end position="298"/>
    </location>
</feature>
<comment type="cofactor">
    <cofactor evidence="1">
        <name>Mg(2+)</name>
        <dbReference type="ChEBI" id="CHEBI:18420"/>
    </cofactor>
</comment>
<dbReference type="GO" id="GO:0005524">
    <property type="term" value="F:ATP binding"/>
    <property type="evidence" value="ECO:0007669"/>
    <property type="project" value="UniProtKB-KW"/>
</dbReference>
<dbReference type="PROSITE" id="PS50011">
    <property type="entry name" value="PROTEIN_KINASE_DOM"/>
    <property type="match status" value="1"/>
</dbReference>
<feature type="compositionally biased region" description="Polar residues" evidence="21">
    <location>
        <begin position="310"/>
        <end position="319"/>
    </location>
</feature>
<organism evidence="23 24">
    <name type="scientific">Tachysurus vachellii</name>
    <name type="common">Darkbarbel catfish</name>
    <name type="synonym">Pelteobagrus vachellii</name>
    <dbReference type="NCBI Taxonomy" id="175792"/>
    <lineage>
        <taxon>Eukaryota</taxon>
        <taxon>Metazoa</taxon>
        <taxon>Chordata</taxon>
        <taxon>Craniata</taxon>
        <taxon>Vertebrata</taxon>
        <taxon>Euteleostomi</taxon>
        <taxon>Actinopterygii</taxon>
        <taxon>Neopterygii</taxon>
        <taxon>Teleostei</taxon>
        <taxon>Ostariophysi</taxon>
        <taxon>Siluriformes</taxon>
        <taxon>Bagridae</taxon>
        <taxon>Tachysurus</taxon>
    </lineage>
</organism>
<dbReference type="PANTHER" id="PTHR24055">
    <property type="entry name" value="MITOGEN-ACTIVATED PROTEIN KINASE"/>
    <property type="match status" value="1"/>
</dbReference>
<evidence type="ECO:0000256" key="18">
    <source>
        <dbReference type="ARBA" id="ARBA00023273"/>
    </source>
</evidence>
<evidence type="ECO:0000256" key="7">
    <source>
        <dbReference type="ARBA" id="ARBA00022490"/>
    </source>
</evidence>
<feature type="compositionally biased region" description="Basic and acidic residues" evidence="21">
    <location>
        <begin position="343"/>
        <end position="374"/>
    </location>
</feature>
<keyword evidence="24" id="KW-1185">Reference proteome</keyword>
<dbReference type="EC" id="2.7.11.1" evidence="6"/>
<keyword evidence="8" id="KW-0723">Serine/threonine-protein kinase</keyword>
<evidence type="ECO:0000256" key="13">
    <source>
        <dbReference type="ARBA" id="ARBA00022777"/>
    </source>
</evidence>
<evidence type="ECO:0000256" key="20">
    <source>
        <dbReference type="ARBA" id="ARBA00048679"/>
    </source>
</evidence>
<evidence type="ECO:0000256" key="21">
    <source>
        <dbReference type="SAM" id="MobiDB-lite"/>
    </source>
</evidence>
<accession>A0AA88TA42</accession>
<evidence type="ECO:0000256" key="19">
    <source>
        <dbReference type="ARBA" id="ARBA00047899"/>
    </source>
</evidence>
<dbReference type="Gene3D" id="3.30.200.20">
    <property type="entry name" value="Phosphorylase Kinase, domain 1"/>
    <property type="match status" value="1"/>
</dbReference>
<sequence>MATSQSAFYTLNRRVQIQRWWHYLGEGTFGSVTLRRCLDSGELVAVKKMKRKFYSWEECLNLREVKSLKTLKHANVIMLKEVIRENDELYFVFEYMKENLYQLMKERTHMFPESEVRNIMYQILQGLAFIHKHGFFHRDMKPENILCMGPDLVKIADFGLAREIRSCPPYTGYVSTRWYRAPEVLLNSTRYSSPIDHWAIGCIMAELYKLRPLFPGSSEVDTILKICHVLGTPKQSDWPEGCLLAATMGFRWPRCVPMNLATLIPNASSEAIQLMRDLLQWDPIKRPAACQALRYPYFHVGQVLGAPQQIQDQGKTQPPQLRPNPSPQIPTLPLPDTTYQPQHRPEPPKRPGKTEVRTDRAVRNRFPQIHDKGLQSKPKGGRRRWGNVAGVLKCEDCDDSDDADSTNTTPKKLFFTSNEKQLQGDSSVNRQGNALDLGLSNVRKDEAMERNINKALPFQESSRTAFAKQHYLKQSRYLTGLRIKKNVAVNAAKDYSGNLWEGSRVPVGGTHVGGYAPSANKKETDSASQKVHLTPVESTMLNYAMWISSRSNTHIGTSPYVPYPNTSTHGMPSQPSVQPVHGRTDWTAKYGRR</sequence>
<evidence type="ECO:0000256" key="16">
    <source>
        <dbReference type="ARBA" id="ARBA00023212"/>
    </source>
</evidence>
<evidence type="ECO:0000256" key="15">
    <source>
        <dbReference type="ARBA" id="ARBA00022842"/>
    </source>
</evidence>
<dbReference type="GO" id="GO:0005929">
    <property type="term" value="C:cilium"/>
    <property type="evidence" value="ECO:0007669"/>
    <property type="project" value="UniProtKB-SubCell"/>
</dbReference>
<dbReference type="SMART" id="SM00220">
    <property type="entry name" value="S_TKc"/>
    <property type="match status" value="1"/>
</dbReference>
<dbReference type="GO" id="GO:0005634">
    <property type="term" value="C:nucleus"/>
    <property type="evidence" value="ECO:0007669"/>
    <property type="project" value="UniProtKB-SubCell"/>
</dbReference>
<dbReference type="Gene3D" id="1.10.510.10">
    <property type="entry name" value="Transferase(Phosphotransferase) domain 1"/>
    <property type="match status" value="1"/>
</dbReference>
<dbReference type="Proteomes" id="UP001187315">
    <property type="component" value="Unassembled WGS sequence"/>
</dbReference>
<evidence type="ECO:0000256" key="6">
    <source>
        <dbReference type="ARBA" id="ARBA00012513"/>
    </source>
</evidence>
<feature type="compositionally biased region" description="Pro residues" evidence="21">
    <location>
        <begin position="320"/>
        <end position="333"/>
    </location>
</feature>
<evidence type="ECO:0000256" key="12">
    <source>
        <dbReference type="ARBA" id="ARBA00022741"/>
    </source>
</evidence>
<protein>
    <recommendedName>
        <fullName evidence="6">non-specific serine/threonine protein kinase</fullName>
        <ecNumber evidence="6">2.7.11.1</ecNumber>
    </recommendedName>
</protein>
<dbReference type="InterPro" id="IPR011009">
    <property type="entry name" value="Kinase-like_dom_sf"/>
</dbReference>
<evidence type="ECO:0000256" key="8">
    <source>
        <dbReference type="ARBA" id="ARBA00022527"/>
    </source>
</evidence>
<keyword evidence="15" id="KW-0460">Magnesium</keyword>
<dbReference type="GO" id="GO:0046872">
    <property type="term" value="F:metal ion binding"/>
    <property type="evidence" value="ECO:0007669"/>
    <property type="project" value="UniProtKB-KW"/>
</dbReference>
<evidence type="ECO:0000259" key="22">
    <source>
        <dbReference type="PROSITE" id="PS50011"/>
    </source>
</evidence>
<evidence type="ECO:0000313" key="23">
    <source>
        <dbReference type="EMBL" id="KAK2865700.1"/>
    </source>
</evidence>
<evidence type="ECO:0000313" key="24">
    <source>
        <dbReference type="Proteomes" id="UP001187315"/>
    </source>
</evidence>
<evidence type="ECO:0000256" key="3">
    <source>
        <dbReference type="ARBA" id="ARBA00004138"/>
    </source>
</evidence>
<gene>
    <name evidence="23" type="ORF">Q7C36_001756</name>
</gene>
<keyword evidence="14" id="KW-0067">ATP-binding</keyword>
<dbReference type="InterPro" id="IPR008271">
    <property type="entry name" value="Ser/Thr_kinase_AS"/>
</dbReference>
<evidence type="ECO:0000256" key="17">
    <source>
        <dbReference type="ARBA" id="ARBA00023242"/>
    </source>
</evidence>
<keyword evidence="18" id="KW-0966">Cell projection</keyword>
<dbReference type="GO" id="GO:0004674">
    <property type="term" value="F:protein serine/threonine kinase activity"/>
    <property type="evidence" value="ECO:0007669"/>
    <property type="project" value="UniProtKB-KW"/>
</dbReference>
<feature type="region of interest" description="Disordered" evidence="21">
    <location>
        <begin position="569"/>
        <end position="593"/>
    </location>
</feature>
<comment type="caution">
    <text evidence="23">The sequence shown here is derived from an EMBL/GenBank/DDBJ whole genome shotgun (WGS) entry which is preliminary data.</text>
</comment>
<keyword evidence="11" id="KW-0479">Metal-binding</keyword>
<evidence type="ECO:0000256" key="11">
    <source>
        <dbReference type="ARBA" id="ARBA00022723"/>
    </source>
</evidence>
<dbReference type="PROSITE" id="PS00108">
    <property type="entry name" value="PROTEIN_KINASE_ST"/>
    <property type="match status" value="1"/>
</dbReference>